<protein>
    <submittedName>
        <fullName evidence="1">Uncharacterized protein</fullName>
    </submittedName>
</protein>
<evidence type="ECO:0000313" key="1">
    <source>
        <dbReference type="EMBL" id="KAF5789526.1"/>
    </source>
</evidence>
<dbReference type="EMBL" id="MNCJ02000324">
    <property type="protein sequence ID" value="KAF5789526.1"/>
    <property type="molecule type" value="Genomic_DNA"/>
</dbReference>
<organism evidence="1 2">
    <name type="scientific">Helianthus annuus</name>
    <name type="common">Common sunflower</name>
    <dbReference type="NCBI Taxonomy" id="4232"/>
    <lineage>
        <taxon>Eukaryota</taxon>
        <taxon>Viridiplantae</taxon>
        <taxon>Streptophyta</taxon>
        <taxon>Embryophyta</taxon>
        <taxon>Tracheophyta</taxon>
        <taxon>Spermatophyta</taxon>
        <taxon>Magnoliopsida</taxon>
        <taxon>eudicotyledons</taxon>
        <taxon>Gunneridae</taxon>
        <taxon>Pentapetalae</taxon>
        <taxon>asterids</taxon>
        <taxon>campanulids</taxon>
        <taxon>Asterales</taxon>
        <taxon>Asteraceae</taxon>
        <taxon>Asteroideae</taxon>
        <taxon>Heliantheae alliance</taxon>
        <taxon>Heliantheae</taxon>
        <taxon>Helianthus</taxon>
    </lineage>
</organism>
<comment type="caution">
    <text evidence="1">The sequence shown here is derived from an EMBL/GenBank/DDBJ whole genome shotgun (WGS) entry which is preliminary data.</text>
</comment>
<proteinExistence type="predicted"/>
<reference evidence="1" key="2">
    <citation type="submission" date="2020-06" db="EMBL/GenBank/DDBJ databases">
        <title>Helianthus annuus Genome sequencing and assembly Release 2.</title>
        <authorList>
            <person name="Gouzy J."/>
            <person name="Langlade N."/>
            <person name="Munos S."/>
        </authorList>
    </citation>
    <scope>NUCLEOTIDE SEQUENCE</scope>
    <source>
        <tissue evidence="1">Leaves</tissue>
    </source>
</reference>
<gene>
    <name evidence="1" type="ORF">HanXRQr2_Chr09g0372321</name>
</gene>
<evidence type="ECO:0000313" key="2">
    <source>
        <dbReference type="Proteomes" id="UP000215914"/>
    </source>
</evidence>
<accession>A0A9K3I483</accession>
<reference evidence="1" key="1">
    <citation type="journal article" date="2017" name="Nature">
        <title>The sunflower genome provides insights into oil metabolism, flowering and Asterid evolution.</title>
        <authorList>
            <person name="Badouin H."/>
            <person name="Gouzy J."/>
            <person name="Grassa C.J."/>
            <person name="Murat F."/>
            <person name="Staton S.E."/>
            <person name="Cottret L."/>
            <person name="Lelandais-Briere C."/>
            <person name="Owens G.L."/>
            <person name="Carrere S."/>
            <person name="Mayjonade B."/>
            <person name="Legrand L."/>
            <person name="Gill N."/>
            <person name="Kane N.C."/>
            <person name="Bowers J.E."/>
            <person name="Hubner S."/>
            <person name="Bellec A."/>
            <person name="Berard A."/>
            <person name="Berges H."/>
            <person name="Blanchet N."/>
            <person name="Boniface M.C."/>
            <person name="Brunel D."/>
            <person name="Catrice O."/>
            <person name="Chaidir N."/>
            <person name="Claudel C."/>
            <person name="Donnadieu C."/>
            <person name="Faraut T."/>
            <person name="Fievet G."/>
            <person name="Helmstetter N."/>
            <person name="King M."/>
            <person name="Knapp S.J."/>
            <person name="Lai Z."/>
            <person name="Le Paslier M.C."/>
            <person name="Lippi Y."/>
            <person name="Lorenzon L."/>
            <person name="Mandel J.R."/>
            <person name="Marage G."/>
            <person name="Marchand G."/>
            <person name="Marquand E."/>
            <person name="Bret-Mestries E."/>
            <person name="Morien E."/>
            <person name="Nambeesan S."/>
            <person name="Nguyen T."/>
            <person name="Pegot-Espagnet P."/>
            <person name="Pouilly N."/>
            <person name="Raftis F."/>
            <person name="Sallet E."/>
            <person name="Schiex T."/>
            <person name="Thomas J."/>
            <person name="Vandecasteele C."/>
            <person name="Vares D."/>
            <person name="Vear F."/>
            <person name="Vautrin S."/>
            <person name="Crespi M."/>
            <person name="Mangin B."/>
            <person name="Burke J.M."/>
            <person name="Salse J."/>
            <person name="Munos S."/>
            <person name="Vincourt P."/>
            <person name="Rieseberg L.H."/>
            <person name="Langlade N.B."/>
        </authorList>
    </citation>
    <scope>NUCLEOTIDE SEQUENCE</scope>
    <source>
        <tissue evidence="1">Leaves</tissue>
    </source>
</reference>
<sequence length="42" mass="4920">MILDVYENTCELGLARNRVTMVIMILMCYDDNVWSGVHENQE</sequence>
<dbReference type="Proteomes" id="UP000215914">
    <property type="component" value="Unassembled WGS sequence"/>
</dbReference>
<keyword evidence="2" id="KW-1185">Reference proteome</keyword>
<dbReference type="AlphaFoldDB" id="A0A9K3I483"/>
<dbReference type="Gramene" id="mRNA:HanXRQr2_Chr09g0372321">
    <property type="protein sequence ID" value="mRNA:HanXRQr2_Chr09g0372321"/>
    <property type="gene ID" value="HanXRQr2_Chr09g0372321"/>
</dbReference>
<name>A0A9K3I483_HELAN</name>